<dbReference type="OrthoDB" id="1550913at2"/>
<dbReference type="Proteomes" id="UP000267535">
    <property type="component" value="Unassembled WGS sequence"/>
</dbReference>
<dbReference type="AlphaFoldDB" id="A0A3P1SW78"/>
<protein>
    <submittedName>
        <fullName evidence="2">MOSC domain-containing protein</fullName>
    </submittedName>
</protein>
<reference evidence="2 3" key="1">
    <citation type="submission" date="2018-11" db="EMBL/GenBank/DDBJ databases">
        <title>The draft genome sequence of Amphritea balenae JAMM 1525T.</title>
        <authorList>
            <person name="Fang Z."/>
            <person name="Zhang Y."/>
            <person name="Han X."/>
        </authorList>
    </citation>
    <scope>NUCLEOTIDE SEQUENCE [LARGE SCALE GENOMIC DNA]</scope>
    <source>
        <strain evidence="2 3">JAMM 1525</strain>
    </source>
</reference>
<dbReference type="Pfam" id="PF03473">
    <property type="entry name" value="MOSC"/>
    <property type="match status" value="1"/>
</dbReference>
<dbReference type="GO" id="GO:0030170">
    <property type="term" value="F:pyridoxal phosphate binding"/>
    <property type="evidence" value="ECO:0007669"/>
    <property type="project" value="InterPro"/>
</dbReference>
<evidence type="ECO:0000313" key="3">
    <source>
        <dbReference type="Proteomes" id="UP000267535"/>
    </source>
</evidence>
<dbReference type="PROSITE" id="PS51340">
    <property type="entry name" value="MOSC"/>
    <property type="match status" value="1"/>
</dbReference>
<evidence type="ECO:0000259" key="1">
    <source>
        <dbReference type="PROSITE" id="PS51340"/>
    </source>
</evidence>
<evidence type="ECO:0000313" key="2">
    <source>
        <dbReference type="EMBL" id="RRD01462.1"/>
    </source>
</evidence>
<accession>A0A3P1SW78</accession>
<dbReference type="InterPro" id="IPR005302">
    <property type="entry name" value="MoCF_Sase_C"/>
</dbReference>
<proteinExistence type="predicted"/>
<name>A0A3P1SW78_9GAMM</name>
<dbReference type="SUPFAM" id="SSF50800">
    <property type="entry name" value="PK beta-barrel domain-like"/>
    <property type="match status" value="1"/>
</dbReference>
<dbReference type="GO" id="GO:0030151">
    <property type="term" value="F:molybdenum ion binding"/>
    <property type="evidence" value="ECO:0007669"/>
    <property type="project" value="InterPro"/>
</dbReference>
<sequence>MDIQTTNVNGIYIGQLRTIGPDQAPTGIYKAFSDQRHRIETEGLVDDLQADRRVHGGLEKAIYHYPAEHYALLQEALPHLAEQFVPGAVGENISTLGLTDETVHIGDIFKLGTAVVQVSQPRRPCWKINHKFGNSHMAALIMSQAISGWYYRVLECGEIQVGDQIEFVERLDNSVSVAEIWQIFLQRLERGENQTRLPPKIIGLSTEWTFS</sequence>
<dbReference type="PANTHER" id="PTHR30212:SF2">
    <property type="entry name" value="PROTEIN YIIM"/>
    <property type="match status" value="1"/>
</dbReference>
<dbReference type="InterPro" id="IPR052353">
    <property type="entry name" value="Benzoxazolinone_Detox_Enz"/>
</dbReference>
<dbReference type="EMBL" id="RQXV01000001">
    <property type="protein sequence ID" value="RRD01462.1"/>
    <property type="molecule type" value="Genomic_DNA"/>
</dbReference>
<gene>
    <name evidence="2" type="ORF">EHS89_02560</name>
</gene>
<dbReference type="RefSeq" id="WP_124924535.1">
    <property type="nucleotide sequence ID" value="NZ_BMOH01000001.1"/>
</dbReference>
<organism evidence="2 3">
    <name type="scientific">Amphritea balenae</name>
    <dbReference type="NCBI Taxonomy" id="452629"/>
    <lineage>
        <taxon>Bacteria</taxon>
        <taxon>Pseudomonadati</taxon>
        <taxon>Pseudomonadota</taxon>
        <taxon>Gammaproteobacteria</taxon>
        <taxon>Oceanospirillales</taxon>
        <taxon>Oceanospirillaceae</taxon>
        <taxon>Amphritea</taxon>
    </lineage>
</organism>
<comment type="caution">
    <text evidence="2">The sequence shown here is derived from an EMBL/GenBank/DDBJ whole genome shotgun (WGS) entry which is preliminary data.</text>
</comment>
<feature type="domain" description="MOSC" evidence="1">
    <location>
        <begin position="31"/>
        <end position="168"/>
    </location>
</feature>
<dbReference type="InterPro" id="IPR011037">
    <property type="entry name" value="Pyrv_Knase-like_insert_dom_sf"/>
</dbReference>
<keyword evidence="3" id="KW-1185">Reference proteome</keyword>
<dbReference type="Gene3D" id="2.40.33.20">
    <property type="entry name" value="PK beta-barrel domain-like"/>
    <property type="match status" value="1"/>
</dbReference>
<dbReference type="PANTHER" id="PTHR30212">
    <property type="entry name" value="PROTEIN YIIM"/>
    <property type="match status" value="1"/>
</dbReference>
<dbReference type="GO" id="GO:0003824">
    <property type="term" value="F:catalytic activity"/>
    <property type="evidence" value="ECO:0007669"/>
    <property type="project" value="InterPro"/>
</dbReference>